<evidence type="ECO:0000259" key="6">
    <source>
        <dbReference type="PROSITE" id="PS51012"/>
    </source>
</evidence>
<dbReference type="InterPro" id="IPR000412">
    <property type="entry name" value="ABC_2_transport"/>
</dbReference>
<evidence type="ECO:0000313" key="7">
    <source>
        <dbReference type="EMBL" id="KPV44669.1"/>
    </source>
</evidence>
<dbReference type="InterPro" id="IPR051784">
    <property type="entry name" value="Nod_factor_ABC_transporter"/>
</dbReference>
<accession>A0A0N8PPL6</accession>
<dbReference type="PATRIC" id="fig|471514.4.peg.4196"/>
<dbReference type="GO" id="GO:0043190">
    <property type="term" value="C:ATP-binding cassette (ABC) transporter complex"/>
    <property type="evidence" value="ECO:0007669"/>
    <property type="project" value="InterPro"/>
</dbReference>
<dbReference type="Proteomes" id="UP000050482">
    <property type="component" value="Unassembled WGS sequence"/>
</dbReference>
<dbReference type="STRING" id="471514.AN477_06105"/>
<evidence type="ECO:0000256" key="5">
    <source>
        <dbReference type="RuleBase" id="RU361157"/>
    </source>
</evidence>
<keyword evidence="3 5" id="KW-1133">Transmembrane helix</keyword>
<evidence type="ECO:0000256" key="4">
    <source>
        <dbReference type="ARBA" id="ARBA00023136"/>
    </source>
</evidence>
<sequence>MPSLEREQIRAHFWRDLMVLTNRSIQVTLRVPWAIIPNLAISLFFLFVYQGGLSGIAKMPGFSGTHYLNFILPVAVVSGAVGGAGSAGQALIRDLDNRYFTKLRITPVSRTALVLAPMIAGMLQLVVQTALIPVVALLMGLKTPTGAAGLLVIILLAAGWGLAFAGYAVATALRSGNGQAAQAATFIFFPLLFLSDTFVPLNLIGAKWMRIAAHINPTTYVFDAMRSVLVRGWQGRPLLWGALAIVILCAVTLSFAVYTATKTLRRS</sequence>
<dbReference type="PANTHER" id="PTHR43229">
    <property type="entry name" value="NODULATION PROTEIN J"/>
    <property type="match status" value="1"/>
</dbReference>
<dbReference type="InterPro" id="IPR013525">
    <property type="entry name" value="ABC2_TM"/>
</dbReference>
<evidence type="ECO:0000256" key="2">
    <source>
        <dbReference type="ARBA" id="ARBA00022692"/>
    </source>
</evidence>
<reference evidence="7 8" key="1">
    <citation type="submission" date="2015-09" db="EMBL/GenBank/DDBJ databases">
        <title>Draft genome sequence of Alicyclobacillus ferrooxydans DSM 22381.</title>
        <authorList>
            <person name="Hemp J."/>
        </authorList>
    </citation>
    <scope>NUCLEOTIDE SEQUENCE [LARGE SCALE GENOMIC DNA]</scope>
    <source>
        <strain evidence="7 8">TC-34</strain>
    </source>
</reference>
<protein>
    <recommendedName>
        <fullName evidence="5">Transport permease protein</fullName>
    </recommendedName>
</protein>
<keyword evidence="4 5" id="KW-0472">Membrane</keyword>
<gene>
    <name evidence="7" type="ORF">AN477_06105</name>
</gene>
<comment type="caution">
    <text evidence="7">The sequence shown here is derived from an EMBL/GenBank/DDBJ whole genome shotgun (WGS) entry which is preliminary data.</text>
</comment>
<keyword evidence="2 5" id="KW-0812">Transmembrane</keyword>
<dbReference type="InterPro" id="IPR047817">
    <property type="entry name" value="ABC2_TM_bact-type"/>
</dbReference>
<evidence type="ECO:0000313" key="8">
    <source>
        <dbReference type="Proteomes" id="UP000050482"/>
    </source>
</evidence>
<dbReference type="AlphaFoldDB" id="A0A0N8PPL6"/>
<proteinExistence type="inferred from homology"/>
<evidence type="ECO:0000256" key="1">
    <source>
        <dbReference type="ARBA" id="ARBA00004141"/>
    </source>
</evidence>
<organism evidence="7 8">
    <name type="scientific">Alicyclobacillus ferrooxydans</name>
    <dbReference type="NCBI Taxonomy" id="471514"/>
    <lineage>
        <taxon>Bacteria</taxon>
        <taxon>Bacillati</taxon>
        <taxon>Bacillota</taxon>
        <taxon>Bacilli</taxon>
        <taxon>Bacillales</taxon>
        <taxon>Alicyclobacillaceae</taxon>
        <taxon>Alicyclobacillus</taxon>
    </lineage>
</organism>
<keyword evidence="5" id="KW-0813">Transport</keyword>
<dbReference type="Pfam" id="PF01061">
    <property type="entry name" value="ABC2_membrane"/>
    <property type="match status" value="1"/>
</dbReference>
<feature type="transmembrane region" description="Helical" evidence="5">
    <location>
        <begin position="238"/>
        <end position="258"/>
    </location>
</feature>
<feature type="transmembrane region" description="Helical" evidence="5">
    <location>
        <begin position="31"/>
        <end position="50"/>
    </location>
</feature>
<feature type="transmembrane region" description="Helical" evidence="5">
    <location>
        <begin position="70"/>
        <end position="92"/>
    </location>
</feature>
<dbReference type="GO" id="GO:0140359">
    <property type="term" value="F:ABC-type transporter activity"/>
    <property type="evidence" value="ECO:0007669"/>
    <property type="project" value="InterPro"/>
</dbReference>
<feature type="transmembrane region" description="Helical" evidence="5">
    <location>
        <begin position="147"/>
        <end position="169"/>
    </location>
</feature>
<dbReference type="PIRSF" id="PIRSF006648">
    <property type="entry name" value="DrrB"/>
    <property type="match status" value="1"/>
</dbReference>
<evidence type="ECO:0000256" key="3">
    <source>
        <dbReference type="ARBA" id="ARBA00022989"/>
    </source>
</evidence>
<comment type="subcellular location">
    <subcellularLocation>
        <location evidence="5">Cell membrane</location>
        <topology evidence="5">Multi-pass membrane protein</topology>
    </subcellularLocation>
    <subcellularLocation>
        <location evidence="1">Membrane</location>
        <topology evidence="1">Multi-pass membrane protein</topology>
    </subcellularLocation>
</comment>
<dbReference type="PANTHER" id="PTHR43229:SF3">
    <property type="entry name" value="ABC-TYPE MULTIDRUG TRANSPORT SYSTEM, PERMEASE COMPONENT"/>
    <property type="match status" value="1"/>
</dbReference>
<feature type="transmembrane region" description="Helical" evidence="5">
    <location>
        <begin position="181"/>
        <end position="201"/>
    </location>
</feature>
<dbReference type="PROSITE" id="PS51012">
    <property type="entry name" value="ABC_TM2"/>
    <property type="match status" value="1"/>
</dbReference>
<keyword evidence="8" id="KW-1185">Reference proteome</keyword>
<comment type="similarity">
    <text evidence="5">Belongs to the ABC-2 integral membrane protein family.</text>
</comment>
<name>A0A0N8PPL6_9BACL</name>
<dbReference type="EMBL" id="LJCO01000030">
    <property type="protein sequence ID" value="KPV44669.1"/>
    <property type="molecule type" value="Genomic_DNA"/>
</dbReference>
<feature type="domain" description="ABC transmembrane type-2" evidence="6">
    <location>
        <begin position="29"/>
        <end position="263"/>
    </location>
</feature>
<keyword evidence="5" id="KW-1003">Cell membrane</keyword>
<feature type="transmembrane region" description="Helical" evidence="5">
    <location>
        <begin position="113"/>
        <end position="141"/>
    </location>
</feature>